<protein>
    <submittedName>
        <fullName evidence="1">Uncharacterized protein</fullName>
    </submittedName>
</protein>
<accession>A0A9X3XQI8</accession>
<dbReference type="Proteomes" id="UP001141183">
    <property type="component" value="Unassembled WGS sequence"/>
</dbReference>
<gene>
    <name evidence="1" type="ORF">NE398_20930</name>
</gene>
<dbReference type="EMBL" id="JAMRYU010000045">
    <property type="protein sequence ID" value="MDC4242591.1"/>
    <property type="molecule type" value="Genomic_DNA"/>
</dbReference>
<name>A0A9X3XQI8_9CLOT</name>
<dbReference type="AlphaFoldDB" id="A0A9X3XQI8"/>
<reference evidence="1" key="1">
    <citation type="submission" date="2022-05" db="EMBL/GenBank/DDBJ databases">
        <title>Draft genome sequence of Clostridium tertium strain CP3 isolated from Peru.</title>
        <authorList>
            <person name="Hurtado R."/>
            <person name="Lima L."/>
            <person name="Sousa T."/>
            <person name="Jaiswal A.K."/>
            <person name="Tiwari S."/>
            <person name="Maturrano L."/>
            <person name="Brenig B."/>
            <person name="Azevedo V."/>
        </authorList>
    </citation>
    <scope>NUCLEOTIDE SEQUENCE</scope>
    <source>
        <strain evidence="1">CP3</strain>
    </source>
</reference>
<sequence length="54" mass="6307">MSTQKMLEEAVKHFGTSDIITKMLSQRRDKEILEEQKKLYKAYKEDKDGLAICS</sequence>
<comment type="caution">
    <text evidence="1">The sequence shown here is derived from an EMBL/GenBank/DDBJ whole genome shotgun (WGS) entry which is preliminary data.</text>
</comment>
<evidence type="ECO:0000313" key="2">
    <source>
        <dbReference type="Proteomes" id="UP001141183"/>
    </source>
</evidence>
<dbReference type="RefSeq" id="WP_272470860.1">
    <property type="nucleotide sequence ID" value="NZ_JAMRYU010000045.1"/>
</dbReference>
<organism evidence="1 2">
    <name type="scientific">Clostridium tertium</name>
    <dbReference type="NCBI Taxonomy" id="1559"/>
    <lineage>
        <taxon>Bacteria</taxon>
        <taxon>Bacillati</taxon>
        <taxon>Bacillota</taxon>
        <taxon>Clostridia</taxon>
        <taxon>Eubacteriales</taxon>
        <taxon>Clostridiaceae</taxon>
        <taxon>Clostridium</taxon>
    </lineage>
</organism>
<proteinExistence type="predicted"/>
<evidence type="ECO:0000313" key="1">
    <source>
        <dbReference type="EMBL" id="MDC4242591.1"/>
    </source>
</evidence>
<keyword evidence="2" id="KW-1185">Reference proteome</keyword>